<proteinExistence type="predicted"/>
<dbReference type="AlphaFoldDB" id="A0A9E1GLX0"/>
<name>A0A9E1GLX0_9FIRM</name>
<sequence length="156" mass="17145">MNICTIKRDHITYKGRPVIIDTAELAPGQFETVAMYSGGHDLSTITTKDQAAALAAHANLLARYTGQPVPGQYTMEDWSRDRDFSALPGQEISEEVFDEWLDCLPPLSIPRSAGCCGFLCSEPVRHDSAGALYHAFGSSNGRFYYLGLMHAEGEEQ</sequence>
<gene>
    <name evidence="1" type="ORF">KH315_11565</name>
</gene>
<protein>
    <submittedName>
        <fullName evidence="1">Uncharacterized protein</fullName>
    </submittedName>
</protein>
<evidence type="ECO:0000313" key="2">
    <source>
        <dbReference type="Proteomes" id="UP000811365"/>
    </source>
</evidence>
<reference evidence="1" key="1">
    <citation type="submission" date="2021-02" db="EMBL/GenBank/DDBJ databases">
        <title>Infant gut strain persistence is associated with maternal origin, phylogeny, and functional potential including surface adhesion and iron acquisition.</title>
        <authorList>
            <person name="Lou Y.C."/>
        </authorList>
    </citation>
    <scope>NUCLEOTIDE SEQUENCE</scope>
    <source>
        <strain evidence="1">L2_039_000G1_dasL2_039_000G1_maxbin2.maxbin.077</strain>
    </source>
</reference>
<comment type="caution">
    <text evidence="1">The sequence shown here is derived from an EMBL/GenBank/DDBJ whole genome shotgun (WGS) entry which is preliminary data.</text>
</comment>
<organism evidence="1 2">
    <name type="scientific">Faecalibacterium prausnitzii</name>
    <dbReference type="NCBI Taxonomy" id="853"/>
    <lineage>
        <taxon>Bacteria</taxon>
        <taxon>Bacillati</taxon>
        <taxon>Bacillota</taxon>
        <taxon>Clostridia</taxon>
        <taxon>Eubacteriales</taxon>
        <taxon>Oscillospiraceae</taxon>
        <taxon>Faecalibacterium</taxon>
    </lineage>
</organism>
<evidence type="ECO:0000313" key="1">
    <source>
        <dbReference type="EMBL" id="MBS6622781.1"/>
    </source>
</evidence>
<accession>A0A9E1GLX0</accession>
<dbReference type="Proteomes" id="UP000811365">
    <property type="component" value="Unassembled WGS sequence"/>
</dbReference>
<dbReference type="EMBL" id="JAGZYH010000049">
    <property type="protein sequence ID" value="MBS6622781.1"/>
    <property type="molecule type" value="Genomic_DNA"/>
</dbReference>